<dbReference type="Gene3D" id="3.90.70.10">
    <property type="entry name" value="Cysteine proteinases"/>
    <property type="match status" value="1"/>
</dbReference>
<dbReference type="Gene3D" id="3.40.50.300">
    <property type="entry name" value="P-loop containing nucleotide triphosphate hydrolases"/>
    <property type="match status" value="1"/>
</dbReference>
<dbReference type="EMBL" id="JABMOJ010000331">
    <property type="protein sequence ID" value="NQV65468.1"/>
    <property type="molecule type" value="Genomic_DNA"/>
</dbReference>
<dbReference type="InterPro" id="IPR003439">
    <property type="entry name" value="ABC_transporter-like_ATP-bd"/>
</dbReference>
<keyword evidence="2 6" id="KW-0812">Transmembrane</keyword>
<evidence type="ECO:0000256" key="3">
    <source>
        <dbReference type="ARBA" id="ARBA00022801"/>
    </source>
</evidence>
<dbReference type="GO" id="GO:0006508">
    <property type="term" value="P:proteolysis"/>
    <property type="evidence" value="ECO:0007669"/>
    <property type="project" value="InterPro"/>
</dbReference>
<dbReference type="Gene3D" id="1.20.1560.10">
    <property type="entry name" value="ABC transporter type 1, transmembrane domain"/>
    <property type="match status" value="1"/>
</dbReference>
<gene>
    <name evidence="9" type="ORF">HQ497_08885</name>
</gene>
<dbReference type="GO" id="GO:0005886">
    <property type="term" value="C:plasma membrane"/>
    <property type="evidence" value="ECO:0007669"/>
    <property type="project" value="UniProtKB-SubCell"/>
</dbReference>
<name>A0A972VXF7_9GAMM</name>
<comment type="caution">
    <text evidence="9">The sequence shown here is derived from an EMBL/GenBank/DDBJ whole genome shotgun (WGS) entry which is preliminary data.</text>
</comment>
<dbReference type="InterPro" id="IPR036640">
    <property type="entry name" value="ABC1_TM_sf"/>
</dbReference>
<dbReference type="PROSITE" id="PS50929">
    <property type="entry name" value="ABC_TM1F"/>
    <property type="match status" value="1"/>
</dbReference>
<evidence type="ECO:0000256" key="4">
    <source>
        <dbReference type="ARBA" id="ARBA00022989"/>
    </source>
</evidence>
<dbReference type="InterPro" id="IPR011527">
    <property type="entry name" value="ABC1_TM_dom"/>
</dbReference>
<accession>A0A972VXF7</accession>
<keyword evidence="3" id="KW-0378">Hydrolase</keyword>
<protein>
    <submittedName>
        <fullName evidence="9">Peptidase domain-containing ABC transporter</fullName>
    </submittedName>
</protein>
<dbReference type="GO" id="GO:0008233">
    <property type="term" value="F:peptidase activity"/>
    <property type="evidence" value="ECO:0007669"/>
    <property type="project" value="InterPro"/>
</dbReference>
<organism evidence="9 10">
    <name type="scientific">SAR86 cluster bacterium</name>
    <dbReference type="NCBI Taxonomy" id="2030880"/>
    <lineage>
        <taxon>Bacteria</taxon>
        <taxon>Pseudomonadati</taxon>
        <taxon>Pseudomonadota</taxon>
        <taxon>Gammaproteobacteria</taxon>
        <taxon>SAR86 cluster</taxon>
    </lineage>
</organism>
<dbReference type="PROSITE" id="PS50990">
    <property type="entry name" value="PEPTIDASE_C39"/>
    <property type="match status" value="1"/>
</dbReference>
<dbReference type="Pfam" id="PF00005">
    <property type="entry name" value="ABC_tran"/>
    <property type="match status" value="1"/>
</dbReference>
<dbReference type="GO" id="GO:0015421">
    <property type="term" value="F:ABC-type oligopeptide transporter activity"/>
    <property type="evidence" value="ECO:0007669"/>
    <property type="project" value="TreeGrafter"/>
</dbReference>
<dbReference type="PANTHER" id="PTHR43394">
    <property type="entry name" value="ATP-DEPENDENT PERMEASE MDL1, MITOCHONDRIAL"/>
    <property type="match status" value="1"/>
</dbReference>
<feature type="non-terminal residue" evidence="9">
    <location>
        <position position="530"/>
    </location>
</feature>
<feature type="transmembrane region" description="Helical" evidence="6">
    <location>
        <begin position="308"/>
        <end position="329"/>
    </location>
</feature>
<evidence type="ECO:0000313" key="10">
    <source>
        <dbReference type="Proteomes" id="UP000754644"/>
    </source>
</evidence>
<keyword evidence="5 6" id="KW-0472">Membrane</keyword>
<feature type="domain" description="ABC transmembrane type-1" evidence="7">
    <location>
        <begin position="173"/>
        <end position="452"/>
    </location>
</feature>
<dbReference type="InterPro" id="IPR005074">
    <property type="entry name" value="Peptidase_C39"/>
</dbReference>
<dbReference type="CDD" id="cd18567">
    <property type="entry name" value="ABC_6TM_CvaB_RaxB_like"/>
    <property type="match status" value="1"/>
</dbReference>
<dbReference type="SUPFAM" id="SSF90123">
    <property type="entry name" value="ABC transporter transmembrane region"/>
    <property type="match status" value="1"/>
</dbReference>
<dbReference type="GO" id="GO:0016887">
    <property type="term" value="F:ATP hydrolysis activity"/>
    <property type="evidence" value="ECO:0007669"/>
    <property type="project" value="InterPro"/>
</dbReference>
<evidence type="ECO:0000256" key="5">
    <source>
        <dbReference type="ARBA" id="ARBA00023136"/>
    </source>
</evidence>
<keyword evidence="4 6" id="KW-1133">Transmembrane helix</keyword>
<evidence type="ECO:0000259" key="8">
    <source>
        <dbReference type="PROSITE" id="PS50990"/>
    </source>
</evidence>
<dbReference type="InterPro" id="IPR027417">
    <property type="entry name" value="P-loop_NTPase"/>
</dbReference>
<evidence type="ECO:0000256" key="6">
    <source>
        <dbReference type="SAM" id="Phobius"/>
    </source>
</evidence>
<reference evidence="9" key="1">
    <citation type="submission" date="2020-05" db="EMBL/GenBank/DDBJ databases">
        <title>Sulfur intermediates as new biogeochemical hubs in an aquatic model microbial ecosystem.</title>
        <authorList>
            <person name="Vigneron A."/>
        </authorList>
    </citation>
    <scope>NUCLEOTIDE SEQUENCE</scope>
    <source>
        <strain evidence="9">Bin.250</strain>
    </source>
</reference>
<evidence type="ECO:0000256" key="1">
    <source>
        <dbReference type="ARBA" id="ARBA00004651"/>
    </source>
</evidence>
<sequence>MQLLRTLHLGGRRQLPIVLQAEYSECSLACLAMVAAYHGQQESLLSLRERFQTSQQGVNLQHLMKMASRFCLTTRALRCEIDEIYKLELPVIIHWDFNHFVVVARASRTSITIHDPALGKRKYSLSAAAHHFTGIALELSPDAQFKASDSRAKLSLRQFLGNLPGMVPILAQILFLSVILQFVALASPFYMQLVVDDVLVKQDVDLLILLATGFLAITLISLITQAIRGWTSIYLTNQLSLKFGSRLFHRLLSLKGDYFMKRHLGDIVSRFTSLRPVQEFLTSSAITVLLDSVMALSTLTMILIYSPLLAGVVVLALLLYLASQMAFYLPTRDRSHEQITANAKLDSNFMESIRSINAIKRFGAEQQRESEWQNRFNEVINANIRLSWLSLARDVLNNGISGISQILVIFLGAKQVLSGHMSIGMLYAFMAYRSHLVSAATSLVNELIRFLMLSLHLERLSDIQLAATDTPRSMQAAPAISGRIRLDGVGFRHTDDQPWILQHIELDIQPADRLCILGPSGCGKSTLLNV</sequence>
<dbReference type="PANTHER" id="PTHR43394:SF1">
    <property type="entry name" value="ATP-BINDING CASSETTE SUB-FAMILY B MEMBER 10, MITOCHONDRIAL"/>
    <property type="match status" value="1"/>
</dbReference>
<dbReference type="InterPro" id="IPR039421">
    <property type="entry name" value="Type_1_exporter"/>
</dbReference>
<dbReference type="Proteomes" id="UP000754644">
    <property type="component" value="Unassembled WGS sequence"/>
</dbReference>
<evidence type="ECO:0000313" key="9">
    <source>
        <dbReference type="EMBL" id="NQV65468.1"/>
    </source>
</evidence>
<feature type="transmembrane region" description="Helical" evidence="6">
    <location>
        <begin position="163"/>
        <end position="186"/>
    </location>
</feature>
<dbReference type="GO" id="GO:0005524">
    <property type="term" value="F:ATP binding"/>
    <property type="evidence" value="ECO:0007669"/>
    <property type="project" value="InterPro"/>
</dbReference>
<dbReference type="Pfam" id="PF03412">
    <property type="entry name" value="Peptidase_C39"/>
    <property type="match status" value="1"/>
</dbReference>
<proteinExistence type="predicted"/>
<feature type="domain" description="Peptidase C39" evidence="8">
    <location>
        <begin position="20"/>
        <end position="139"/>
    </location>
</feature>
<dbReference type="Pfam" id="PF00664">
    <property type="entry name" value="ABC_membrane"/>
    <property type="match status" value="1"/>
</dbReference>
<feature type="transmembrane region" description="Helical" evidence="6">
    <location>
        <begin position="206"/>
        <end position="227"/>
    </location>
</feature>
<dbReference type="AlphaFoldDB" id="A0A972VXF7"/>
<evidence type="ECO:0000259" key="7">
    <source>
        <dbReference type="PROSITE" id="PS50929"/>
    </source>
</evidence>
<evidence type="ECO:0000256" key="2">
    <source>
        <dbReference type="ARBA" id="ARBA00022692"/>
    </source>
</evidence>
<comment type="subcellular location">
    <subcellularLocation>
        <location evidence="1">Cell membrane</location>
        <topology evidence="1">Multi-pass membrane protein</topology>
    </subcellularLocation>
</comment>
<dbReference type="SUPFAM" id="SSF52540">
    <property type="entry name" value="P-loop containing nucleoside triphosphate hydrolases"/>
    <property type="match status" value="1"/>
</dbReference>